<accession>A0A493SST6</accession>
<name>A0A493SST6_ANAPP</name>
<evidence type="ECO:0000256" key="5">
    <source>
        <dbReference type="ARBA" id="ARBA00022553"/>
    </source>
</evidence>
<dbReference type="SUPFAM" id="SSF48439">
    <property type="entry name" value="Protein prenylyltransferase"/>
    <property type="match status" value="1"/>
</dbReference>
<dbReference type="InterPro" id="IPR036254">
    <property type="entry name" value="RabGGT_asu_insert-dom_sf"/>
</dbReference>
<evidence type="ECO:0000256" key="11">
    <source>
        <dbReference type="RuleBase" id="RU367120"/>
    </source>
</evidence>
<dbReference type="OMA" id="RILWSEG"/>
<dbReference type="Ensembl" id="ENSAPLT00000039275.1">
    <property type="protein sequence ID" value="ENSAPLP00000016646.1"/>
    <property type="gene ID" value="ENSAPLG00000022187.1"/>
</dbReference>
<dbReference type="GO" id="GO:0005968">
    <property type="term" value="C:Rab-protein geranylgeranyltransferase complex"/>
    <property type="evidence" value="ECO:0007669"/>
    <property type="project" value="TreeGrafter"/>
</dbReference>
<keyword evidence="8 11" id="KW-0808">Transferase</keyword>
<dbReference type="Proteomes" id="UP000016666">
    <property type="component" value="Unassembled WGS sequence"/>
</dbReference>
<dbReference type="GO" id="GO:0097354">
    <property type="term" value="P:prenylation"/>
    <property type="evidence" value="ECO:0007669"/>
    <property type="project" value="UniProtKB-UniRule"/>
</dbReference>
<evidence type="ECO:0000256" key="1">
    <source>
        <dbReference type="ARBA" id="ARBA00002902"/>
    </source>
</evidence>
<dbReference type="InterPro" id="IPR002088">
    <property type="entry name" value="Prenyl_trans_a"/>
</dbReference>
<comment type="function">
    <text evidence="11">Catalyzes the transfer of a geranyl-geranyl moiety from geranyl-geranyl pyrophosphate to cysteines occuring in specific C-terminal amino acid sequences.</text>
</comment>
<proteinExistence type="inferred from homology"/>
<evidence type="ECO:0000256" key="10">
    <source>
        <dbReference type="ARBA" id="ARBA00047658"/>
    </source>
</evidence>
<reference evidence="13" key="2">
    <citation type="submission" date="2025-08" db="UniProtKB">
        <authorList>
            <consortium name="Ensembl"/>
        </authorList>
    </citation>
    <scope>IDENTIFICATION</scope>
</reference>
<dbReference type="InterPro" id="IPR009087">
    <property type="entry name" value="RabGGT_asu_insert-domain"/>
</dbReference>
<dbReference type="Gene3D" id="3.80.10.10">
    <property type="entry name" value="Ribonuclease Inhibitor"/>
    <property type="match status" value="1"/>
</dbReference>
<evidence type="ECO:0000256" key="4">
    <source>
        <dbReference type="ARBA" id="ARBA00014772"/>
    </source>
</evidence>
<reference evidence="14" key="1">
    <citation type="submission" date="2017-10" db="EMBL/GenBank/DDBJ databases">
        <title>A new Pekin duck reference genome.</title>
        <authorList>
            <person name="Hou Z.-C."/>
            <person name="Zhou Z.-K."/>
            <person name="Zhu F."/>
            <person name="Hou S.-S."/>
        </authorList>
    </citation>
    <scope>NUCLEOTIDE SEQUENCE [LARGE SCALE GENOMIC DNA]</scope>
</reference>
<protein>
    <recommendedName>
        <fullName evidence="4 11">Geranylgeranyl transferase type-2 subunit alpha</fullName>
        <ecNumber evidence="3 11">2.5.1.60</ecNumber>
    </recommendedName>
    <alternativeName>
        <fullName evidence="11">Geranylgeranyl transferase type II subunit alpha</fullName>
    </alternativeName>
</protein>
<keyword evidence="9" id="KW-0677">Repeat</keyword>
<dbReference type="PANTHER" id="PTHR11129:SF2">
    <property type="entry name" value="GERANYLGERANYL TRANSFERASE TYPE-2 SUBUNIT ALPHA"/>
    <property type="match status" value="1"/>
</dbReference>
<dbReference type="Pfam" id="PF01239">
    <property type="entry name" value="PPTA"/>
    <property type="match status" value="2"/>
</dbReference>
<evidence type="ECO:0000256" key="8">
    <source>
        <dbReference type="ARBA" id="ARBA00022679"/>
    </source>
</evidence>
<dbReference type="PROSITE" id="PS51147">
    <property type="entry name" value="PFTA"/>
    <property type="match status" value="2"/>
</dbReference>
<dbReference type="GO" id="GO:0004663">
    <property type="term" value="F:Rab geranylgeranyltransferase activity"/>
    <property type="evidence" value="ECO:0007669"/>
    <property type="project" value="UniProtKB-UniRule"/>
</dbReference>
<dbReference type="PANTHER" id="PTHR11129">
    <property type="entry name" value="PROTEIN FARNESYLTRANSFERASE ALPHA SUBUNIT/RAB GERANYLGERANYL TRANSFERASE ALPHA SUBUNIT"/>
    <property type="match status" value="1"/>
</dbReference>
<evidence type="ECO:0000259" key="12">
    <source>
        <dbReference type="Pfam" id="PF07711"/>
    </source>
</evidence>
<evidence type="ECO:0000256" key="9">
    <source>
        <dbReference type="ARBA" id="ARBA00022737"/>
    </source>
</evidence>
<keyword evidence="6 11" id="KW-0637">Prenyltransferase</keyword>
<comment type="similarity">
    <text evidence="2 11">Belongs to the protein prenyltransferase subunit alpha family.</text>
</comment>
<dbReference type="EC" id="2.5.1.60" evidence="3 11"/>
<dbReference type="GO" id="GO:0008270">
    <property type="term" value="F:zinc ion binding"/>
    <property type="evidence" value="ECO:0007669"/>
    <property type="project" value="InterPro"/>
</dbReference>
<comment type="function">
    <text evidence="1">Catalyzes the transfer of a geranylgeranyl moiety from geranylgeranyl diphosphate to both cysteines of Rab proteins with the C-terminal sequence -XXCC, -XCXC and -CCXX, such as RAB1A, RAB3A, RAB5A and RAB7A.</text>
</comment>
<dbReference type="Gene3D" id="1.25.40.120">
    <property type="entry name" value="Protein prenylyltransferase"/>
    <property type="match status" value="2"/>
</dbReference>
<evidence type="ECO:0000256" key="2">
    <source>
        <dbReference type="ARBA" id="ARBA00006734"/>
    </source>
</evidence>
<reference evidence="13" key="3">
    <citation type="submission" date="2025-09" db="UniProtKB">
        <authorList>
            <consortium name="Ensembl"/>
        </authorList>
    </citation>
    <scope>IDENTIFICATION</scope>
</reference>
<dbReference type="STRING" id="8840.ENSAPLP00000016646"/>
<evidence type="ECO:0000256" key="3">
    <source>
        <dbReference type="ARBA" id="ARBA00012656"/>
    </source>
</evidence>
<evidence type="ECO:0000256" key="7">
    <source>
        <dbReference type="ARBA" id="ARBA00022614"/>
    </source>
</evidence>
<sequence length="572" mass="62494">MFGASKAILGRTGTYWEDFWVSGLYWDELGGHFGSLGLYWEALWASTPILGGPLGSLKPYCDVLGYTGRTFRSLKPYWSIMGGLLGLLHPYWDEFWASTSVFGGRFALYHPTGSPPAPPSSHQSILVRTGSAEGAPPAVHAWEHRRAEAGEAAEAELAFTAQLLARDFSNFSAWHHRGRLLADGPLPPERLRQELELVQNAVFTDPQDQSAWVYLRCLLARATPPPRLLSLHADLEDGTLAAAFSRPVLVSPGSLEASLEDRPLPGPWRPADGRPRPSCFWLCPLPPGLATPPARLRVAWQRGPAHFVTLRPGRRPHPLFKSSAPGVFAWLRPLLTPPHPTGETEAWWQEPIEARELIWPEVGVSDPAVLSELAQACRELLELEPRSRGCLLTLSLLLGALGPREHGEELRRCLRCLQEADPLRRGFVADLASRAEVALELLREGAGLGELRLQDKALTSLPLLEHAALTTRLELAGNELGALPPGLGGLRRLQVLDVSRNRVRSLRGLPPLPRLEELRLDGNPISHASDLAPLAACPRLARLRLVGTPLAAAPEAAAQLDKLLPHVAVALA</sequence>
<evidence type="ECO:0000313" key="14">
    <source>
        <dbReference type="Proteomes" id="UP000016666"/>
    </source>
</evidence>
<organism evidence="13 14">
    <name type="scientific">Anas platyrhynchos platyrhynchos</name>
    <name type="common">Northern mallard</name>
    <dbReference type="NCBI Taxonomy" id="8840"/>
    <lineage>
        <taxon>Eukaryota</taxon>
        <taxon>Metazoa</taxon>
        <taxon>Chordata</taxon>
        <taxon>Craniata</taxon>
        <taxon>Vertebrata</taxon>
        <taxon>Euteleostomi</taxon>
        <taxon>Archelosauria</taxon>
        <taxon>Archosauria</taxon>
        <taxon>Dinosauria</taxon>
        <taxon>Saurischia</taxon>
        <taxon>Theropoda</taxon>
        <taxon>Coelurosauria</taxon>
        <taxon>Aves</taxon>
        <taxon>Neognathae</taxon>
        <taxon>Galloanserae</taxon>
        <taxon>Anseriformes</taxon>
        <taxon>Anatidae</taxon>
        <taxon>Anatinae</taxon>
        <taxon>Anas</taxon>
    </lineage>
</organism>
<dbReference type="GeneTree" id="ENSGT00550000075121"/>
<keyword evidence="7" id="KW-0433">Leucine-rich repeat</keyword>
<evidence type="ECO:0000256" key="6">
    <source>
        <dbReference type="ARBA" id="ARBA00022602"/>
    </source>
</evidence>
<dbReference type="AlphaFoldDB" id="A0A493SST6"/>
<dbReference type="Pfam" id="PF07711">
    <property type="entry name" value="RabGGT_insert"/>
    <property type="match status" value="1"/>
</dbReference>
<dbReference type="InterPro" id="IPR001611">
    <property type="entry name" value="Leu-rich_rpt"/>
</dbReference>
<dbReference type="Pfam" id="PF13855">
    <property type="entry name" value="LRR_8"/>
    <property type="match status" value="1"/>
</dbReference>
<dbReference type="SUPFAM" id="SSF52058">
    <property type="entry name" value="L domain-like"/>
    <property type="match status" value="1"/>
</dbReference>
<comment type="catalytic activity">
    <reaction evidence="10 11">
        <text>geranylgeranyl diphosphate + L-cysteinyl-[protein] = S-geranylgeranyl-L-cysteinyl-[protein] + diphosphate</text>
        <dbReference type="Rhea" id="RHEA:21240"/>
        <dbReference type="Rhea" id="RHEA-COMP:10131"/>
        <dbReference type="Rhea" id="RHEA-COMP:11537"/>
        <dbReference type="ChEBI" id="CHEBI:29950"/>
        <dbReference type="ChEBI" id="CHEBI:33019"/>
        <dbReference type="ChEBI" id="CHEBI:57533"/>
        <dbReference type="ChEBI" id="CHEBI:86021"/>
        <dbReference type="EC" id="2.5.1.60"/>
    </reaction>
</comment>
<keyword evidence="5" id="KW-0597">Phosphoprotein</keyword>
<keyword evidence="14" id="KW-1185">Reference proteome</keyword>
<evidence type="ECO:0000313" key="13">
    <source>
        <dbReference type="Ensembl" id="ENSAPLP00000016646.1"/>
    </source>
</evidence>
<dbReference type="InterPro" id="IPR032675">
    <property type="entry name" value="LRR_dom_sf"/>
</dbReference>
<dbReference type="PROSITE" id="PS51450">
    <property type="entry name" value="LRR"/>
    <property type="match status" value="2"/>
</dbReference>
<feature type="domain" description="Rab geranylgeranyltransferase alpha subunit insert-domain" evidence="12">
    <location>
        <begin position="231"/>
        <end position="303"/>
    </location>
</feature>
<dbReference type="SUPFAM" id="SSF49594">
    <property type="entry name" value="Rab geranylgeranyltransferase alpha-subunit, insert domain"/>
    <property type="match status" value="1"/>
</dbReference>